<dbReference type="AlphaFoldDB" id="A0A0R3XD55"/>
<reference evidence="1 2" key="2">
    <citation type="submission" date="2018-11" db="EMBL/GenBank/DDBJ databases">
        <authorList>
            <consortium name="Pathogen Informatics"/>
        </authorList>
    </citation>
    <scope>NUCLEOTIDE SEQUENCE [LARGE SCALE GENOMIC DNA]</scope>
</reference>
<evidence type="ECO:0000313" key="2">
    <source>
        <dbReference type="Proteomes" id="UP000274429"/>
    </source>
</evidence>
<organism evidence="3">
    <name type="scientific">Hydatigena taeniaeformis</name>
    <name type="common">Feline tapeworm</name>
    <name type="synonym">Taenia taeniaeformis</name>
    <dbReference type="NCBI Taxonomy" id="6205"/>
    <lineage>
        <taxon>Eukaryota</taxon>
        <taxon>Metazoa</taxon>
        <taxon>Spiralia</taxon>
        <taxon>Lophotrochozoa</taxon>
        <taxon>Platyhelminthes</taxon>
        <taxon>Cestoda</taxon>
        <taxon>Eucestoda</taxon>
        <taxon>Cyclophyllidea</taxon>
        <taxon>Taeniidae</taxon>
        <taxon>Hydatigera</taxon>
    </lineage>
</organism>
<dbReference type="WBParaSite" id="TTAC_0001148201-mRNA-1">
    <property type="protein sequence ID" value="TTAC_0001148201-mRNA-1"/>
    <property type="gene ID" value="TTAC_0001148201"/>
</dbReference>
<evidence type="ECO:0000313" key="3">
    <source>
        <dbReference type="WBParaSite" id="TTAC_0001148201-mRNA-1"/>
    </source>
</evidence>
<accession>A0A0R3XD55</accession>
<sequence>MEMSLMRTRTRSFHYLYKQGRTVVRGLSQHIHSSTSHGNLVALIEFPLSRGGGESPFVFDVNVYTRRWFATLVNVLTRKYNVQSTEGEANVSEVHWHARARV</sequence>
<protein>
    <submittedName>
        <fullName evidence="1 3">Uncharacterized protein</fullName>
    </submittedName>
</protein>
<name>A0A0R3XD55_HYDTA</name>
<reference evidence="3" key="1">
    <citation type="submission" date="2017-02" db="UniProtKB">
        <authorList>
            <consortium name="WormBaseParasite"/>
        </authorList>
    </citation>
    <scope>IDENTIFICATION</scope>
</reference>
<dbReference type="Proteomes" id="UP000274429">
    <property type="component" value="Unassembled WGS sequence"/>
</dbReference>
<keyword evidence="2" id="KW-1185">Reference proteome</keyword>
<evidence type="ECO:0000313" key="1">
    <source>
        <dbReference type="EMBL" id="VDM36593.1"/>
    </source>
</evidence>
<proteinExistence type="predicted"/>
<gene>
    <name evidence="1" type="ORF">TTAC_LOCUS11465</name>
</gene>
<dbReference type="EMBL" id="UYWX01024305">
    <property type="protein sequence ID" value="VDM36593.1"/>
    <property type="molecule type" value="Genomic_DNA"/>
</dbReference>